<dbReference type="PANTHER" id="PTHR47972">
    <property type="entry name" value="KINESIN-LIKE PROTEIN KLP-3"/>
    <property type="match status" value="1"/>
</dbReference>
<dbReference type="InterPro" id="IPR001752">
    <property type="entry name" value="Kinesin_motor_dom"/>
</dbReference>
<gene>
    <name evidence="6" type="ORF">RFI_04874</name>
</gene>
<keyword evidence="3" id="KW-0505">Motor protein</keyword>
<feature type="compositionally biased region" description="Polar residues" evidence="4">
    <location>
        <begin position="203"/>
        <end position="214"/>
    </location>
</feature>
<dbReference type="GO" id="GO:0007018">
    <property type="term" value="P:microtubule-based movement"/>
    <property type="evidence" value="ECO:0007669"/>
    <property type="project" value="InterPro"/>
</dbReference>
<dbReference type="Pfam" id="PF00225">
    <property type="entry name" value="Kinesin"/>
    <property type="match status" value="2"/>
</dbReference>
<sequence>AYGQTGSGKTYTMEGPTHDRGVNYRAIKELFEVIEQRQENFTYNLKLSMIEIYNEKIQDLLVDRHAQMSMGDVFRAIKTGGTNRRVGVTNLNEHSSRSHSILSIEVIGDNHVTRDRFFGKLHLIDLAGSERTERFGAVGERMTEARNINRFLSALSNVIAAIRNKDPHVPYRNSKLTFLLQDSLGQANRNTVIANEGYANGGESLSGSTTASQQEKLRSEFTENDDTSKHYTYRKRNDKPNILT</sequence>
<dbReference type="EMBL" id="ASPP01004365">
    <property type="protein sequence ID" value="ETO32244.1"/>
    <property type="molecule type" value="Genomic_DNA"/>
</dbReference>
<dbReference type="PANTHER" id="PTHR47972:SF28">
    <property type="entry name" value="KINESIN-LIKE PROTEIN KLP-3"/>
    <property type="match status" value="1"/>
</dbReference>
<protein>
    <submittedName>
        <fullName evidence="6">Kinesin motor protein</fullName>
    </submittedName>
</protein>
<feature type="region of interest" description="Disordered" evidence="4">
    <location>
        <begin position="197"/>
        <end position="244"/>
    </location>
</feature>
<dbReference type="GO" id="GO:0015630">
    <property type="term" value="C:microtubule cytoskeleton"/>
    <property type="evidence" value="ECO:0007669"/>
    <property type="project" value="TreeGrafter"/>
</dbReference>
<keyword evidence="2 3" id="KW-0067">ATP-binding</keyword>
<dbReference type="GO" id="GO:0005524">
    <property type="term" value="F:ATP binding"/>
    <property type="evidence" value="ECO:0007669"/>
    <property type="project" value="UniProtKB-UniRule"/>
</dbReference>
<dbReference type="OrthoDB" id="3176171at2759"/>
<dbReference type="PROSITE" id="PS00411">
    <property type="entry name" value="KINESIN_MOTOR_1"/>
    <property type="match status" value="1"/>
</dbReference>
<evidence type="ECO:0000313" key="6">
    <source>
        <dbReference type="EMBL" id="ETO32244.1"/>
    </source>
</evidence>
<dbReference type="InterPro" id="IPR036961">
    <property type="entry name" value="Kinesin_motor_dom_sf"/>
</dbReference>
<feature type="non-terminal residue" evidence="6">
    <location>
        <position position="1"/>
    </location>
</feature>
<keyword evidence="7" id="KW-1185">Reference proteome</keyword>
<dbReference type="GO" id="GO:0008017">
    <property type="term" value="F:microtubule binding"/>
    <property type="evidence" value="ECO:0007669"/>
    <property type="project" value="InterPro"/>
</dbReference>
<evidence type="ECO:0000313" key="7">
    <source>
        <dbReference type="Proteomes" id="UP000023152"/>
    </source>
</evidence>
<comment type="similarity">
    <text evidence="3">Belongs to the TRAFAC class myosin-kinesin ATPase superfamily. Kinesin family.</text>
</comment>
<evidence type="ECO:0000259" key="5">
    <source>
        <dbReference type="PROSITE" id="PS50067"/>
    </source>
</evidence>
<comment type="caution">
    <text evidence="6">The sequence shown here is derived from an EMBL/GenBank/DDBJ whole genome shotgun (WGS) entry which is preliminary data.</text>
</comment>
<dbReference type="OMA" id="ANEGYAN"/>
<dbReference type="GO" id="GO:0003777">
    <property type="term" value="F:microtubule motor activity"/>
    <property type="evidence" value="ECO:0007669"/>
    <property type="project" value="InterPro"/>
</dbReference>
<feature type="binding site" evidence="3">
    <location>
        <begin position="3"/>
        <end position="10"/>
    </location>
    <ligand>
        <name>ATP</name>
        <dbReference type="ChEBI" id="CHEBI:30616"/>
    </ligand>
</feature>
<dbReference type="Proteomes" id="UP000023152">
    <property type="component" value="Unassembled WGS sequence"/>
</dbReference>
<evidence type="ECO:0000256" key="2">
    <source>
        <dbReference type="ARBA" id="ARBA00022840"/>
    </source>
</evidence>
<evidence type="ECO:0000256" key="4">
    <source>
        <dbReference type="SAM" id="MobiDB-lite"/>
    </source>
</evidence>
<keyword evidence="1 3" id="KW-0547">Nucleotide-binding</keyword>
<dbReference type="PRINTS" id="PR00380">
    <property type="entry name" value="KINESINHEAVY"/>
</dbReference>
<reference evidence="6 7" key="1">
    <citation type="journal article" date="2013" name="Curr. Biol.">
        <title>The Genome of the Foraminiferan Reticulomyxa filosa.</title>
        <authorList>
            <person name="Glockner G."/>
            <person name="Hulsmann N."/>
            <person name="Schleicher M."/>
            <person name="Noegel A.A."/>
            <person name="Eichinger L."/>
            <person name="Gallinger C."/>
            <person name="Pawlowski J."/>
            <person name="Sierra R."/>
            <person name="Euteneuer U."/>
            <person name="Pillet L."/>
            <person name="Moustafa A."/>
            <person name="Platzer M."/>
            <person name="Groth M."/>
            <person name="Szafranski K."/>
            <person name="Schliwa M."/>
        </authorList>
    </citation>
    <scope>NUCLEOTIDE SEQUENCE [LARGE SCALE GENOMIC DNA]</scope>
</reference>
<accession>X6P2D8</accession>
<dbReference type="InterPro" id="IPR027640">
    <property type="entry name" value="Kinesin-like_fam"/>
</dbReference>
<dbReference type="InterPro" id="IPR027417">
    <property type="entry name" value="P-loop_NTPase"/>
</dbReference>
<evidence type="ECO:0000256" key="1">
    <source>
        <dbReference type="ARBA" id="ARBA00022741"/>
    </source>
</evidence>
<dbReference type="SMART" id="SM00129">
    <property type="entry name" value="KISc"/>
    <property type="match status" value="1"/>
</dbReference>
<feature type="compositionally biased region" description="Basic and acidic residues" evidence="4">
    <location>
        <begin position="215"/>
        <end position="229"/>
    </location>
</feature>
<dbReference type="AlphaFoldDB" id="X6P2D8"/>
<dbReference type="PROSITE" id="PS50067">
    <property type="entry name" value="KINESIN_MOTOR_2"/>
    <property type="match status" value="1"/>
</dbReference>
<dbReference type="Gene3D" id="3.40.850.10">
    <property type="entry name" value="Kinesin motor domain"/>
    <property type="match status" value="2"/>
</dbReference>
<evidence type="ECO:0000256" key="3">
    <source>
        <dbReference type="PROSITE-ProRule" id="PRU00283"/>
    </source>
</evidence>
<feature type="domain" description="Kinesin motor" evidence="5">
    <location>
        <begin position="1"/>
        <end position="217"/>
    </location>
</feature>
<name>X6P2D8_RETFI</name>
<dbReference type="InterPro" id="IPR019821">
    <property type="entry name" value="Kinesin_motor_CS"/>
</dbReference>
<organism evidence="6 7">
    <name type="scientific">Reticulomyxa filosa</name>
    <dbReference type="NCBI Taxonomy" id="46433"/>
    <lineage>
        <taxon>Eukaryota</taxon>
        <taxon>Sar</taxon>
        <taxon>Rhizaria</taxon>
        <taxon>Retaria</taxon>
        <taxon>Foraminifera</taxon>
        <taxon>Monothalamids</taxon>
        <taxon>Reticulomyxidae</taxon>
        <taxon>Reticulomyxa</taxon>
    </lineage>
</organism>
<dbReference type="SUPFAM" id="SSF52540">
    <property type="entry name" value="P-loop containing nucleoside triphosphate hydrolases"/>
    <property type="match status" value="1"/>
</dbReference>
<proteinExistence type="inferred from homology"/>